<name>A0ABX0MV44_9BURK</name>
<sequence>MPSIITLAHQKGGVGKSTIALNLYGYFSQSGLRTALVDIDPQGSISSFVDFAGADRFDLVRRKDFATYADLLAQVQGFEVVIIDTPPYLSKELEEIIKITDLVIIPCKASLFDAFAIRQTIDFIETQRTDKNDFLSAIVMTMAISGASLQAQIRDHLEQHKIPILKTEIGNRVAYAKSLLLSGNVMQDDSGKAKEEMQNLADEILTLLSNK</sequence>
<evidence type="ECO:0000313" key="3">
    <source>
        <dbReference type="Proteomes" id="UP000610594"/>
    </source>
</evidence>
<dbReference type="InterPro" id="IPR050678">
    <property type="entry name" value="DNA_Partitioning_ATPase"/>
</dbReference>
<dbReference type="SUPFAM" id="SSF52540">
    <property type="entry name" value="P-loop containing nucleoside triphosphate hydrolases"/>
    <property type="match status" value="1"/>
</dbReference>
<reference evidence="2 3" key="1">
    <citation type="submission" date="2019-10" db="EMBL/GenBank/DDBJ databases">
        <title>Taxonomy of Antarctic Massilia spp.: description of Massilia rubra sp. nov., Massilia aquatica sp. nov., Massilia mucilaginosa sp. nov., Massilia frigida sp. nov. isolated from streams, lakes and regoliths.</title>
        <authorList>
            <person name="Holochova P."/>
            <person name="Sedlacek I."/>
            <person name="Kralova S."/>
            <person name="Maslanova I."/>
            <person name="Busse H.-J."/>
            <person name="Stankova E."/>
            <person name="Vrbovska V."/>
            <person name="Kovarovic V."/>
            <person name="Bartak M."/>
            <person name="Svec P."/>
            <person name="Pantucek R."/>
        </authorList>
    </citation>
    <scope>NUCLEOTIDE SEQUENCE [LARGE SCALE GENOMIC DNA]</scope>
    <source>
        <strain evidence="2 3">CCM 8694</strain>
    </source>
</reference>
<dbReference type="RefSeq" id="WP_167240501.1">
    <property type="nucleotide sequence ID" value="NZ_WHJF01000151.1"/>
</dbReference>
<evidence type="ECO:0000313" key="2">
    <source>
        <dbReference type="EMBL" id="NHZ66629.1"/>
    </source>
</evidence>
<dbReference type="Gene3D" id="3.40.50.300">
    <property type="entry name" value="P-loop containing nucleotide triphosphate hydrolases"/>
    <property type="match status" value="1"/>
</dbReference>
<dbReference type="Pfam" id="PF01656">
    <property type="entry name" value="CbiA"/>
    <property type="match status" value="1"/>
</dbReference>
<keyword evidence="3" id="KW-1185">Reference proteome</keyword>
<dbReference type="PIRSF" id="PIRSF009320">
    <property type="entry name" value="Nuc_binding_HP_1000"/>
    <property type="match status" value="1"/>
</dbReference>
<accession>A0ABX0MV44</accession>
<proteinExistence type="predicted"/>
<dbReference type="InterPro" id="IPR027417">
    <property type="entry name" value="P-loop_NTPase"/>
</dbReference>
<evidence type="ECO:0000259" key="1">
    <source>
        <dbReference type="Pfam" id="PF01656"/>
    </source>
</evidence>
<gene>
    <name evidence="2" type="ORF">F1735_30790</name>
</gene>
<dbReference type="Proteomes" id="UP000610594">
    <property type="component" value="Unassembled WGS sequence"/>
</dbReference>
<feature type="domain" description="CobQ/CobB/MinD/ParA nucleotide binding" evidence="1">
    <location>
        <begin position="5"/>
        <end position="178"/>
    </location>
</feature>
<protein>
    <submittedName>
        <fullName evidence="2">AAA family ATPase</fullName>
    </submittedName>
</protein>
<dbReference type="PANTHER" id="PTHR13696:SF96">
    <property type="entry name" value="COBQ_COBB_MIND_PARA NUCLEOTIDE BINDING DOMAIN-CONTAINING PROTEIN"/>
    <property type="match status" value="1"/>
</dbReference>
<dbReference type="InterPro" id="IPR002586">
    <property type="entry name" value="CobQ/CobB/MinD/ParA_Nub-bd_dom"/>
</dbReference>
<comment type="caution">
    <text evidence="2">The sequence shown here is derived from an EMBL/GenBank/DDBJ whole genome shotgun (WGS) entry which is preliminary data.</text>
</comment>
<dbReference type="PANTHER" id="PTHR13696">
    <property type="entry name" value="P-LOOP CONTAINING NUCLEOSIDE TRIPHOSPHATE HYDROLASE"/>
    <property type="match status" value="1"/>
</dbReference>
<dbReference type="CDD" id="cd02042">
    <property type="entry name" value="ParAB_family"/>
    <property type="match status" value="1"/>
</dbReference>
<dbReference type="EMBL" id="WHJF01000151">
    <property type="protein sequence ID" value="NHZ66629.1"/>
    <property type="molecule type" value="Genomic_DNA"/>
</dbReference>
<organism evidence="2 3">
    <name type="scientific">Massilia genomosp. 1</name>
    <dbReference type="NCBI Taxonomy" id="2609280"/>
    <lineage>
        <taxon>Bacteria</taxon>
        <taxon>Pseudomonadati</taxon>
        <taxon>Pseudomonadota</taxon>
        <taxon>Betaproteobacteria</taxon>
        <taxon>Burkholderiales</taxon>
        <taxon>Oxalobacteraceae</taxon>
        <taxon>Telluria group</taxon>
        <taxon>Massilia</taxon>
    </lineage>
</organism>